<keyword evidence="3" id="KW-0812">Transmembrane</keyword>
<dbReference type="Gene3D" id="1.10.10.10">
    <property type="entry name" value="Winged helix-like DNA-binding domain superfamily/Winged helix DNA-binding domain"/>
    <property type="match status" value="1"/>
</dbReference>
<dbReference type="RefSeq" id="WP_032649227.1">
    <property type="nucleotide sequence ID" value="NZ_BLXH01000009.1"/>
</dbReference>
<dbReference type="Proteomes" id="UP001182277">
    <property type="component" value="Unassembled WGS sequence"/>
</dbReference>
<feature type="domain" description="OmpR/PhoB-type" evidence="4">
    <location>
        <begin position="2"/>
        <end position="106"/>
    </location>
</feature>
<sequence length="272" mass="30104">MVNYIAIGSLVTLDLHTRLLTRTRDGECVTLPASACLCLAALVEAQGQILSQEQLMDIGWRSAGVEVTDNSVRVMVNKLRRALASLEMQDAIALVAVTRSGYRLIIREESPPEPSAESVEILPPPLPPEMLVEATPSPPSATPAPRRKRLLRSAAFAVCGMLIGILIALSVKNAFVPSPQSIEFILWQGEGIPPGHIVMVQKNRISQTELIQATLHTYSEYVLERRVHYRPGKILYITTGTGKIDKYQAVIACQKPIQEQKNDCESFYFHLY</sequence>
<accession>A0AAE4E478</accession>
<feature type="DNA-binding region" description="OmpR/PhoB-type" evidence="2">
    <location>
        <begin position="2"/>
        <end position="106"/>
    </location>
</feature>
<dbReference type="InterPro" id="IPR016032">
    <property type="entry name" value="Sig_transdc_resp-reg_C-effctor"/>
</dbReference>
<gene>
    <name evidence="5" type="ORF">PTZ61_08120</name>
</gene>
<evidence type="ECO:0000313" key="6">
    <source>
        <dbReference type="Proteomes" id="UP001182277"/>
    </source>
</evidence>
<dbReference type="GO" id="GO:0006355">
    <property type="term" value="P:regulation of DNA-templated transcription"/>
    <property type="evidence" value="ECO:0007669"/>
    <property type="project" value="InterPro"/>
</dbReference>
<dbReference type="CDD" id="cd00383">
    <property type="entry name" value="trans_reg_C"/>
    <property type="match status" value="1"/>
</dbReference>
<evidence type="ECO:0000256" key="1">
    <source>
        <dbReference type="ARBA" id="ARBA00023125"/>
    </source>
</evidence>
<organism evidence="5 6">
    <name type="scientific">Enterobacter hormaechei subsp. steigerwaltii</name>
    <dbReference type="NCBI Taxonomy" id="299766"/>
    <lineage>
        <taxon>Bacteria</taxon>
        <taxon>Pseudomonadati</taxon>
        <taxon>Pseudomonadota</taxon>
        <taxon>Gammaproteobacteria</taxon>
        <taxon>Enterobacterales</taxon>
        <taxon>Enterobacteriaceae</taxon>
        <taxon>Enterobacter</taxon>
        <taxon>Enterobacter cloacae complex</taxon>
    </lineage>
</organism>
<evidence type="ECO:0000256" key="3">
    <source>
        <dbReference type="SAM" id="Phobius"/>
    </source>
</evidence>
<dbReference type="AlphaFoldDB" id="A0AAE4E478"/>
<evidence type="ECO:0000259" key="4">
    <source>
        <dbReference type="PROSITE" id="PS51755"/>
    </source>
</evidence>
<dbReference type="SMART" id="SM00862">
    <property type="entry name" value="Trans_reg_C"/>
    <property type="match status" value="1"/>
</dbReference>
<dbReference type="SUPFAM" id="SSF46894">
    <property type="entry name" value="C-terminal effector domain of the bipartite response regulators"/>
    <property type="match status" value="1"/>
</dbReference>
<feature type="transmembrane region" description="Helical" evidence="3">
    <location>
        <begin position="150"/>
        <end position="171"/>
    </location>
</feature>
<dbReference type="InterPro" id="IPR036388">
    <property type="entry name" value="WH-like_DNA-bd_sf"/>
</dbReference>
<dbReference type="PROSITE" id="PS51755">
    <property type="entry name" value="OMPR_PHOB"/>
    <property type="match status" value="1"/>
</dbReference>
<reference evidence="5" key="1">
    <citation type="submission" date="2023-02" db="EMBL/GenBank/DDBJ databases">
        <title>NDM-1 &amp; ACT-7 co producing ST 133 Enterobacter.</title>
        <authorList>
            <person name="Halder G."/>
            <person name="Chaudhuri B."/>
            <person name="Dutta S."/>
        </authorList>
    </citation>
    <scope>NUCLEOTIDE SEQUENCE</scope>
    <source>
        <strain evidence="5">PEER 323</strain>
    </source>
</reference>
<keyword evidence="3" id="KW-0472">Membrane</keyword>
<dbReference type="InterPro" id="IPR001867">
    <property type="entry name" value="OmpR/PhoB-type_DNA-bd"/>
</dbReference>
<evidence type="ECO:0000256" key="2">
    <source>
        <dbReference type="PROSITE-ProRule" id="PRU01091"/>
    </source>
</evidence>
<protein>
    <submittedName>
        <fullName evidence="5">Winged helix-turn-helix domain-containing protein</fullName>
    </submittedName>
</protein>
<keyword evidence="3" id="KW-1133">Transmembrane helix</keyword>
<name>A0AAE4E478_9ENTR</name>
<keyword evidence="1 2" id="KW-0238">DNA-binding</keyword>
<dbReference type="GO" id="GO:0000160">
    <property type="term" value="P:phosphorelay signal transduction system"/>
    <property type="evidence" value="ECO:0007669"/>
    <property type="project" value="InterPro"/>
</dbReference>
<dbReference type="Pfam" id="PF00486">
    <property type="entry name" value="Trans_reg_C"/>
    <property type="match status" value="1"/>
</dbReference>
<comment type="caution">
    <text evidence="5">The sequence shown here is derived from an EMBL/GenBank/DDBJ whole genome shotgun (WGS) entry which is preliminary data.</text>
</comment>
<proteinExistence type="predicted"/>
<dbReference type="EMBL" id="JARDRS010000003">
    <property type="protein sequence ID" value="MDS0018659.1"/>
    <property type="molecule type" value="Genomic_DNA"/>
</dbReference>
<dbReference type="GO" id="GO:0003677">
    <property type="term" value="F:DNA binding"/>
    <property type="evidence" value="ECO:0007669"/>
    <property type="project" value="UniProtKB-UniRule"/>
</dbReference>
<evidence type="ECO:0000313" key="5">
    <source>
        <dbReference type="EMBL" id="MDS0018659.1"/>
    </source>
</evidence>